<comment type="caution">
    <text evidence="3">The sequence shown here is derived from an EMBL/GenBank/DDBJ whole genome shotgun (WGS) entry which is preliminary data.</text>
</comment>
<dbReference type="EMBL" id="JARO02005328">
    <property type="protein sequence ID" value="KPP66945.1"/>
    <property type="molecule type" value="Genomic_DNA"/>
</dbReference>
<organism evidence="3 4">
    <name type="scientific">Scleropages formosus</name>
    <name type="common">Asian bonytongue</name>
    <name type="synonym">Osteoglossum formosum</name>
    <dbReference type="NCBI Taxonomy" id="113540"/>
    <lineage>
        <taxon>Eukaryota</taxon>
        <taxon>Metazoa</taxon>
        <taxon>Chordata</taxon>
        <taxon>Craniata</taxon>
        <taxon>Vertebrata</taxon>
        <taxon>Euteleostomi</taxon>
        <taxon>Actinopterygii</taxon>
        <taxon>Neopterygii</taxon>
        <taxon>Teleostei</taxon>
        <taxon>Osteoglossocephala</taxon>
        <taxon>Osteoglossomorpha</taxon>
        <taxon>Osteoglossiformes</taxon>
        <taxon>Osteoglossidae</taxon>
        <taxon>Scleropages</taxon>
    </lineage>
</organism>
<dbReference type="AlphaFoldDB" id="A0A0N8JYM4"/>
<feature type="compositionally biased region" description="Polar residues" evidence="1">
    <location>
        <begin position="198"/>
        <end position="208"/>
    </location>
</feature>
<proteinExistence type="predicted"/>
<feature type="region of interest" description="Disordered" evidence="1">
    <location>
        <begin position="95"/>
        <end position="215"/>
    </location>
</feature>
<dbReference type="InterPro" id="IPR001331">
    <property type="entry name" value="GDS_CDC24_CS"/>
</dbReference>
<evidence type="ECO:0000313" key="3">
    <source>
        <dbReference type="EMBL" id="KPP66945.1"/>
    </source>
</evidence>
<evidence type="ECO:0000259" key="2">
    <source>
        <dbReference type="PROSITE" id="PS50010"/>
    </source>
</evidence>
<dbReference type="InterPro" id="IPR000219">
    <property type="entry name" value="DH_dom"/>
</dbReference>
<dbReference type="Proteomes" id="UP000034805">
    <property type="component" value="Unassembled WGS sequence"/>
</dbReference>
<dbReference type="SUPFAM" id="SSF48065">
    <property type="entry name" value="DBL homology domain (DH-domain)"/>
    <property type="match status" value="1"/>
</dbReference>
<dbReference type="PROSITE" id="PS50010">
    <property type="entry name" value="DH_2"/>
    <property type="match status" value="1"/>
</dbReference>
<feature type="domain" description="DH" evidence="2">
    <location>
        <begin position="337"/>
        <end position="539"/>
    </location>
</feature>
<name>A0A0N8JYM4_SCLFO</name>
<dbReference type="InterPro" id="IPR011993">
    <property type="entry name" value="PH-like_dom_sf"/>
</dbReference>
<dbReference type="CDD" id="cd00160">
    <property type="entry name" value="RhoGEF"/>
    <property type="match status" value="1"/>
</dbReference>
<evidence type="ECO:0000313" key="4">
    <source>
        <dbReference type="Proteomes" id="UP000034805"/>
    </source>
</evidence>
<reference evidence="3 4" key="1">
    <citation type="submission" date="2015-08" db="EMBL/GenBank/DDBJ databases">
        <title>The genome of the Asian arowana (Scleropages formosus).</title>
        <authorList>
            <person name="Tan M.H."/>
            <person name="Gan H.M."/>
            <person name="Croft L.J."/>
            <person name="Austin C.M."/>
        </authorList>
    </citation>
    <scope>NUCLEOTIDE SEQUENCE [LARGE SCALE GENOMIC DNA]</scope>
    <source>
        <strain evidence="3">Aro1</strain>
    </source>
</reference>
<dbReference type="GO" id="GO:0005085">
    <property type="term" value="F:guanyl-nucleotide exchange factor activity"/>
    <property type="evidence" value="ECO:0007669"/>
    <property type="project" value="InterPro"/>
</dbReference>
<gene>
    <name evidence="3" type="ORF">Z043_114512</name>
</gene>
<dbReference type="Pfam" id="PF00621">
    <property type="entry name" value="RhoGEF"/>
    <property type="match status" value="1"/>
</dbReference>
<protein>
    <recommendedName>
        <fullName evidence="2">DH domain-containing protein</fullName>
    </recommendedName>
</protein>
<sequence length="774" mass="87913">MSSVKEAATLCKNGATFEGAPNGQCAGWRRDGRLGRASIHTQTALLPKADKETQTSSPVILRMDLERTPSKPKHGSLVETDGTVAPFFHFDRQAPARISTSPTLRRMRTSIRIPRTDGQEPSKVNSTREDSATCGVTLSGSSFSPAERQRSPLAEPQHFPPHKHDRDAQPDLSPVEVRNRSSRANTLDNSEIRRRQESFNIKESNSSEGTDDSDQVPLKCISKCIKRLQERRRSSVVISLPGLDVSPGDLFVSNGAGILNSPNISDTKKSKWPFSRRSTQAKGKSSSLSDMEKHLSNMQVQDWRETDFQRYKDCPLEIFLKIHGCEDRGVDSTKDYRREEAVWELFTSECVYFLDQLMVLKEVFLNTLISLQMSDCLQDIDPWRLFANLNELCLVSFDFLTSLLRVIKQSWAIPVAGTPLPLPSLLSKASKHCRMLRGFRESICHCQQKYCLNYSTATFYIESLKQRDDFVAYMKWCESHPECRRLQLRDLLVAPMQRLTRYPLLLRNICKRSSSEQEQQAVETVAEMVDRSIQDLEGKVKWLENYQNIRQLKECLIWPQVWEQNKRGFIPENLKHLLKAVSLDNLVTQRSLLYEGKLSLVGRSKGHLRSNLADFPCRPERPCAAHESNTVSLLAENSKLREVCLFLFEEFLLITKVKRGKKRTLGSEQSGMRPPHVQELHTLLQEGCTFTVLDQPISLDRLQLRNVDQLNAAASGIPNSFVIMHQNRYQQVIAVFILQAPSEAIKVICLPPSEGACSAPRPQRIIVKHSPNPF</sequence>
<feature type="region of interest" description="Disordered" evidence="1">
    <location>
        <begin position="268"/>
        <end position="288"/>
    </location>
</feature>
<dbReference type="SMART" id="SM00325">
    <property type="entry name" value="RhoGEF"/>
    <property type="match status" value="1"/>
</dbReference>
<dbReference type="Gene3D" id="1.20.900.10">
    <property type="entry name" value="Dbl homology (DH) domain"/>
    <property type="match status" value="1"/>
</dbReference>
<dbReference type="PROSITE" id="PS00741">
    <property type="entry name" value="DH_1"/>
    <property type="match status" value="1"/>
</dbReference>
<dbReference type="STRING" id="113540.ENSSFOP00015050924"/>
<dbReference type="Pfam" id="PF15720">
    <property type="entry name" value="DUF4675"/>
    <property type="match status" value="1"/>
</dbReference>
<dbReference type="InterPro" id="IPR035899">
    <property type="entry name" value="DBL_dom_sf"/>
</dbReference>
<dbReference type="PANTHER" id="PTHR13217">
    <property type="entry name" value="PLECKSTRIN HOMOLOGY DOMAIN-CONTAINING FAMILY G MEMBER 7"/>
    <property type="match status" value="1"/>
</dbReference>
<dbReference type="SUPFAM" id="SSF50729">
    <property type="entry name" value="PH domain-like"/>
    <property type="match status" value="1"/>
</dbReference>
<accession>A0A0N8JYM4</accession>
<dbReference type="Gene3D" id="2.30.29.30">
    <property type="entry name" value="Pleckstrin-homology domain (PH domain)/Phosphotyrosine-binding domain (PTB)"/>
    <property type="match status" value="1"/>
</dbReference>
<feature type="compositionally biased region" description="Basic and acidic residues" evidence="1">
    <location>
        <begin position="114"/>
        <end position="131"/>
    </location>
</feature>
<dbReference type="PANTHER" id="PTHR13217:SF6">
    <property type="entry name" value="PLECKSTRIN HOMOLOGY DOMAIN-CONTAINING FAMILY G MEMBER 7"/>
    <property type="match status" value="1"/>
</dbReference>
<feature type="compositionally biased region" description="Polar residues" evidence="1">
    <location>
        <begin position="134"/>
        <end position="144"/>
    </location>
</feature>
<evidence type="ECO:0000256" key="1">
    <source>
        <dbReference type="SAM" id="MobiDB-lite"/>
    </source>
</evidence>
<dbReference type="GO" id="GO:0007266">
    <property type="term" value="P:Rho protein signal transduction"/>
    <property type="evidence" value="ECO:0007669"/>
    <property type="project" value="TreeGrafter"/>
</dbReference>
<dbReference type="InterPro" id="IPR040181">
    <property type="entry name" value="PKHG5/7"/>
</dbReference>
<feature type="compositionally biased region" description="Polar residues" evidence="1">
    <location>
        <begin position="276"/>
        <end position="288"/>
    </location>
</feature>